<evidence type="ECO:0000256" key="12">
    <source>
        <dbReference type="ARBA" id="ARBA00029736"/>
    </source>
</evidence>
<dbReference type="InterPro" id="IPR016009">
    <property type="entry name" value="tRNA_MeTrfase_TRMD/TRM10"/>
</dbReference>
<organism evidence="19 20">
    <name type="scientific">Candidatus Schmidhempelia bombi str. Bimp</name>
    <dbReference type="NCBI Taxonomy" id="1387197"/>
    <lineage>
        <taxon>Bacteria</taxon>
        <taxon>Pseudomonadati</taxon>
        <taxon>Pseudomonadota</taxon>
        <taxon>Gammaproteobacteria</taxon>
        <taxon>Orbales</taxon>
        <taxon>Orbaceae</taxon>
        <taxon>Candidatus Schmidhempelia</taxon>
    </lineage>
</organism>
<dbReference type="PANTHER" id="PTHR46417:SF1">
    <property type="entry name" value="TRNA (GUANINE-N(1)-)-METHYLTRANSFERASE"/>
    <property type="match status" value="1"/>
</dbReference>
<dbReference type="Proteomes" id="UP000506160">
    <property type="component" value="Unassembled WGS sequence"/>
</dbReference>
<evidence type="ECO:0000256" key="11">
    <source>
        <dbReference type="ARBA" id="ARBA00022694"/>
    </source>
</evidence>
<dbReference type="NCBIfam" id="TIGR00088">
    <property type="entry name" value="trmD"/>
    <property type="match status" value="1"/>
</dbReference>
<dbReference type="EC" id="2.1.1.228" evidence="5 15"/>
<evidence type="ECO:0000256" key="1">
    <source>
        <dbReference type="ARBA" id="ARBA00002634"/>
    </source>
</evidence>
<evidence type="ECO:0000259" key="18">
    <source>
        <dbReference type="Pfam" id="PF01746"/>
    </source>
</evidence>
<keyword evidence="10 15" id="KW-0949">S-adenosyl-L-methionine</keyword>
<dbReference type="InterPro" id="IPR023148">
    <property type="entry name" value="tRNA_m1G_MeTrfase_C_sf"/>
</dbReference>
<sequence length="246" mass="27694">MRIGIISLFPDMFQAITDYGVTGRAVKSGLLTVEYWNPRDFAYDKHKTVDDRPYGGGPGMLMMVQPLRDAIHAAKAAMGEDTQVIYLSPQGRKLDQNGVVELSTYQKLILICGRYEGIDERIIQTEIDQEWSIGDYVLSGGELPAMTLIDAISRFIPGVLGHESSAKEDSFATGLLDCPHYTRPEVLDGLAVPAVLLSGHHKEIRRWRLKQSLGRTWLRREDLLQRLALTDEEQKLLAEFQAEYSK</sequence>
<evidence type="ECO:0000256" key="13">
    <source>
        <dbReference type="ARBA" id="ARBA00033392"/>
    </source>
</evidence>
<evidence type="ECO:0000256" key="3">
    <source>
        <dbReference type="ARBA" id="ARBA00007630"/>
    </source>
</evidence>
<accession>A0AB94IAP1</accession>
<dbReference type="GO" id="GO:0005829">
    <property type="term" value="C:cytosol"/>
    <property type="evidence" value="ECO:0007669"/>
    <property type="project" value="TreeGrafter"/>
</dbReference>
<feature type="binding site" evidence="15 16">
    <location>
        <begin position="133"/>
        <end position="138"/>
    </location>
    <ligand>
        <name>S-adenosyl-L-methionine</name>
        <dbReference type="ChEBI" id="CHEBI:59789"/>
    </ligand>
</feature>
<feature type="binding site" evidence="15 16">
    <location>
        <position position="113"/>
    </location>
    <ligand>
        <name>S-adenosyl-L-methionine</name>
        <dbReference type="ChEBI" id="CHEBI:59789"/>
    </ligand>
</feature>
<dbReference type="Gene3D" id="1.10.1270.20">
    <property type="entry name" value="tRNA(m1g37)methyltransferase, domain 2"/>
    <property type="match status" value="1"/>
</dbReference>
<comment type="subunit">
    <text evidence="4 15 17">Homodimer.</text>
</comment>
<evidence type="ECO:0000256" key="2">
    <source>
        <dbReference type="ARBA" id="ARBA00004496"/>
    </source>
</evidence>
<keyword evidence="11 15" id="KW-0819">tRNA processing</keyword>
<dbReference type="RefSeq" id="WP_024496707.1">
    <property type="nucleotide sequence ID" value="NZ_AWGA01000078.1"/>
</dbReference>
<evidence type="ECO:0000256" key="8">
    <source>
        <dbReference type="ARBA" id="ARBA00022603"/>
    </source>
</evidence>
<dbReference type="Gene3D" id="3.40.1280.10">
    <property type="match status" value="1"/>
</dbReference>
<evidence type="ECO:0000313" key="20">
    <source>
        <dbReference type="Proteomes" id="UP000506160"/>
    </source>
</evidence>
<dbReference type="HAMAP" id="MF_00605">
    <property type="entry name" value="TrmD"/>
    <property type="match status" value="1"/>
</dbReference>
<dbReference type="CDD" id="cd18080">
    <property type="entry name" value="TrmD-like"/>
    <property type="match status" value="1"/>
</dbReference>
<protein>
    <recommendedName>
        <fullName evidence="6 15">tRNA (guanine-N(1)-)-methyltransferase</fullName>
        <ecNumber evidence="5 15">2.1.1.228</ecNumber>
    </recommendedName>
    <alternativeName>
        <fullName evidence="12 15">M1G-methyltransferase</fullName>
    </alternativeName>
    <alternativeName>
        <fullName evidence="13 15">tRNA [GM37] methyltransferase</fullName>
    </alternativeName>
</protein>
<dbReference type="InterPro" id="IPR029026">
    <property type="entry name" value="tRNA_m1G_MTases_N"/>
</dbReference>
<keyword evidence="20" id="KW-1185">Reference proteome</keyword>
<keyword evidence="7 15" id="KW-0963">Cytoplasm</keyword>
<evidence type="ECO:0000256" key="10">
    <source>
        <dbReference type="ARBA" id="ARBA00022691"/>
    </source>
</evidence>
<dbReference type="FunFam" id="3.40.1280.10:FF:000001">
    <property type="entry name" value="tRNA (guanine-N(1)-)-methyltransferase"/>
    <property type="match status" value="1"/>
</dbReference>
<dbReference type="FunFam" id="1.10.1270.20:FF:000001">
    <property type="entry name" value="tRNA (guanine-N(1)-)-methyltransferase"/>
    <property type="match status" value="1"/>
</dbReference>
<comment type="function">
    <text evidence="1 15 17">Specifically methylates guanosine-37 in various tRNAs.</text>
</comment>
<dbReference type="Pfam" id="PF01746">
    <property type="entry name" value="tRNA_m1G_MT"/>
    <property type="match status" value="1"/>
</dbReference>
<keyword evidence="8 15" id="KW-0489">Methyltransferase</keyword>
<keyword evidence="9 15" id="KW-0808">Transferase</keyword>
<name>A0AB94IAP1_9GAMM</name>
<proteinExistence type="inferred from homology"/>
<evidence type="ECO:0000256" key="16">
    <source>
        <dbReference type="PIRSR" id="PIRSR000386-1"/>
    </source>
</evidence>
<evidence type="ECO:0000256" key="9">
    <source>
        <dbReference type="ARBA" id="ARBA00022679"/>
    </source>
</evidence>
<evidence type="ECO:0000256" key="15">
    <source>
        <dbReference type="HAMAP-Rule" id="MF_00605"/>
    </source>
</evidence>
<evidence type="ECO:0000313" key="19">
    <source>
        <dbReference type="EMBL" id="TEA26472.1"/>
    </source>
</evidence>
<evidence type="ECO:0000256" key="17">
    <source>
        <dbReference type="RuleBase" id="RU003464"/>
    </source>
</evidence>
<feature type="domain" description="tRNA methyltransferase TRMD/TRM10-type" evidence="18">
    <location>
        <begin position="1"/>
        <end position="225"/>
    </location>
</feature>
<gene>
    <name evidence="15 19" type="primary">trmD</name>
    <name evidence="19" type="ORF">O970_08645</name>
</gene>
<evidence type="ECO:0000256" key="6">
    <source>
        <dbReference type="ARBA" id="ARBA00014679"/>
    </source>
</evidence>
<dbReference type="EMBL" id="AWGA01000078">
    <property type="protein sequence ID" value="TEA26472.1"/>
    <property type="molecule type" value="Genomic_DNA"/>
</dbReference>
<dbReference type="AlphaFoldDB" id="A0AB94IAP1"/>
<evidence type="ECO:0000256" key="4">
    <source>
        <dbReference type="ARBA" id="ARBA00011738"/>
    </source>
</evidence>
<comment type="subcellular location">
    <subcellularLocation>
        <location evidence="2 15 17">Cytoplasm</location>
    </subcellularLocation>
</comment>
<evidence type="ECO:0000256" key="7">
    <source>
        <dbReference type="ARBA" id="ARBA00022490"/>
    </source>
</evidence>
<dbReference type="SUPFAM" id="SSF75217">
    <property type="entry name" value="alpha/beta knot"/>
    <property type="match status" value="1"/>
</dbReference>
<comment type="caution">
    <text evidence="19">The sequence shown here is derived from an EMBL/GenBank/DDBJ whole genome shotgun (WGS) entry which is preliminary data.</text>
</comment>
<dbReference type="InterPro" id="IPR002649">
    <property type="entry name" value="tRNA_m1G_MeTrfase_TrmD"/>
</dbReference>
<comment type="catalytic activity">
    <reaction evidence="14 15 17">
        <text>guanosine(37) in tRNA + S-adenosyl-L-methionine = N(1)-methylguanosine(37) in tRNA + S-adenosyl-L-homocysteine + H(+)</text>
        <dbReference type="Rhea" id="RHEA:36899"/>
        <dbReference type="Rhea" id="RHEA-COMP:10145"/>
        <dbReference type="Rhea" id="RHEA-COMP:10147"/>
        <dbReference type="ChEBI" id="CHEBI:15378"/>
        <dbReference type="ChEBI" id="CHEBI:57856"/>
        <dbReference type="ChEBI" id="CHEBI:59789"/>
        <dbReference type="ChEBI" id="CHEBI:73542"/>
        <dbReference type="ChEBI" id="CHEBI:74269"/>
        <dbReference type="EC" id="2.1.1.228"/>
    </reaction>
</comment>
<evidence type="ECO:0000256" key="14">
    <source>
        <dbReference type="ARBA" id="ARBA00047783"/>
    </source>
</evidence>
<comment type="similarity">
    <text evidence="3 15 17">Belongs to the RNA methyltransferase TrmD family.</text>
</comment>
<dbReference type="PANTHER" id="PTHR46417">
    <property type="entry name" value="TRNA (GUANINE-N(1)-)-METHYLTRANSFERASE"/>
    <property type="match status" value="1"/>
</dbReference>
<evidence type="ECO:0000256" key="5">
    <source>
        <dbReference type="ARBA" id="ARBA00012807"/>
    </source>
</evidence>
<reference evidence="19 20" key="1">
    <citation type="journal article" date="2014" name="Appl. Environ. Microbiol.">
        <title>Genomic features of a bumble bee symbiont reflect its host environment.</title>
        <authorList>
            <person name="Martinson V.G."/>
            <person name="Magoc T."/>
            <person name="Koch H."/>
            <person name="Salzberg S.L."/>
            <person name="Moran N.A."/>
        </authorList>
    </citation>
    <scope>NUCLEOTIDE SEQUENCE [LARGE SCALE GENOMIC DNA]</scope>
    <source>
        <strain evidence="19 20">Bimp</strain>
    </source>
</reference>
<dbReference type="InterPro" id="IPR029028">
    <property type="entry name" value="Alpha/beta_knot_MTases"/>
</dbReference>
<dbReference type="PIRSF" id="PIRSF000386">
    <property type="entry name" value="tRNA_mtase"/>
    <property type="match status" value="1"/>
</dbReference>
<dbReference type="GO" id="GO:0052906">
    <property type="term" value="F:tRNA (guanine(37)-N1)-methyltransferase activity"/>
    <property type="evidence" value="ECO:0007669"/>
    <property type="project" value="UniProtKB-UniRule"/>
</dbReference>
<dbReference type="NCBIfam" id="NF000648">
    <property type="entry name" value="PRK00026.1"/>
    <property type="match status" value="1"/>
</dbReference>
<dbReference type="GO" id="GO:0002939">
    <property type="term" value="P:tRNA N1-guanine methylation"/>
    <property type="evidence" value="ECO:0007669"/>
    <property type="project" value="TreeGrafter"/>
</dbReference>